<evidence type="ECO:0000313" key="2">
    <source>
        <dbReference type="EMBL" id="VEI18891.1"/>
    </source>
</evidence>
<dbReference type="KEGG" id="avc:NCTC10951_02956"/>
<dbReference type="OrthoDB" id="9962440at2"/>
<reference evidence="1 3" key="1">
    <citation type="submission" date="2018-12" db="EMBL/GenBank/DDBJ databases">
        <authorList>
            <consortium name="Pathogen Informatics"/>
        </authorList>
    </citation>
    <scope>NUCLEOTIDE SEQUENCE [LARGE SCALE GENOMIC DNA]</scope>
    <source>
        <strain evidence="1 3">NCTC10951</strain>
    </source>
</reference>
<sequence length="74" mass="8426">MKKLSWQQAHRRIWISTAHMYGSWSMTVCKVVVALDEKQVVLPGAVAQGIFRKRTEARAELVVERINAMDPMNG</sequence>
<dbReference type="EMBL" id="LR134477">
    <property type="protein sequence ID" value="VEI14164.1"/>
    <property type="molecule type" value="Genomic_DNA"/>
</dbReference>
<protein>
    <submittedName>
        <fullName evidence="1">Uncharacterized protein</fullName>
    </submittedName>
</protein>
<dbReference type="KEGG" id="avc:NCTC10951_00017"/>
<dbReference type="RefSeq" id="WP_126415226.1">
    <property type="nucleotide sequence ID" value="NZ_JASPER010000038.1"/>
</dbReference>
<accession>A0A3S4VHG6</accession>
<evidence type="ECO:0000313" key="3">
    <source>
        <dbReference type="Proteomes" id="UP000268658"/>
    </source>
</evidence>
<organism evidence="1 3">
    <name type="scientific">Actinomyces viscosus</name>
    <dbReference type="NCBI Taxonomy" id="1656"/>
    <lineage>
        <taxon>Bacteria</taxon>
        <taxon>Bacillati</taxon>
        <taxon>Actinomycetota</taxon>
        <taxon>Actinomycetes</taxon>
        <taxon>Actinomycetales</taxon>
        <taxon>Actinomycetaceae</taxon>
        <taxon>Actinomyces</taxon>
    </lineage>
</organism>
<dbReference type="AlphaFoldDB" id="A0A3S4VHG6"/>
<name>A0A3S4VHG6_ACTVI</name>
<dbReference type="Proteomes" id="UP000268658">
    <property type="component" value="Chromosome"/>
</dbReference>
<dbReference type="EMBL" id="LR134477">
    <property type="protein sequence ID" value="VEI18891.1"/>
    <property type="molecule type" value="Genomic_DNA"/>
</dbReference>
<proteinExistence type="predicted"/>
<evidence type="ECO:0000313" key="1">
    <source>
        <dbReference type="EMBL" id="VEI14164.1"/>
    </source>
</evidence>
<gene>
    <name evidence="1" type="ORF">NCTC10951_00017</name>
    <name evidence="2" type="ORF">NCTC10951_02956</name>
</gene>